<dbReference type="Gene3D" id="3.40.50.10190">
    <property type="entry name" value="BRCT domain"/>
    <property type="match status" value="1"/>
</dbReference>
<dbReference type="PROSITE" id="PS50088">
    <property type="entry name" value="ANK_REPEAT"/>
    <property type="match status" value="2"/>
</dbReference>
<dbReference type="Gene3D" id="1.25.40.20">
    <property type="entry name" value="Ankyrin repeat-containing domain"/>
    <property type="match status" value="1"/>
</dbReference>
<dbReference type="InterPro" id="IPR002110">
    <property type="entry name" value="Ankyrin_rpt"/>
</dbReference>
<dbReference type="PROSITE" id="PS50297">
    <property type="entry name" value="ANK_REP_REGION"/>
    <property type="match status" value="2"/>
</dbReference>
<dbReference type="SUPFAM" id="SSF48403">
    <property type="entry name" value="Ankyrin repeat"/>
    <property type="match status" value="1"/>
</dbReference>
<evidence type="ECO:0000313" key="2">
    <source>
        <dbReference type="Proteomes" id="UP000038045"/>
    </source>
</evidence>
<feature type="repeat" description="ANK" evidence="1">
    <location>
        <begin position="550"/>
        <end position="573"/>
    </location>
</feature>
<proteinExistence type="predicted"/>
<reference evidence="3" key="1">
    <citation type="submission" date="2017-02" db="UniProtKB">
        <authorList>
            <consortium name="WormBaseParasite"/>
        </authorList>
    </citation>
    <scope>IDENTIFICATION</scope>
</reference>
<organism evidence="2 3">
    <name type="scientific">Parastrongyloides trichosuri</name>
    <name type="common">Possum-specific nematode worm</name>
    <dbReference type="NCBI Taxonomy" id="131310"/>
    <lineage>
        <taxon>Eukaryota</taxon>
        <taxon>Metazoa</taxon>
        <taxon>Ecdysozoa</taxon>
        <taxon>Nematoda</taxon>
        <taxon>Chromadorea</taxon>
        <taxon>Rhabditida</taxon>
        <taxon>Tylenchina</taxon>
        <taxon>Panagrolaimomorpha</taxon>
        <taxon>Strongyloidoidea</taxon>
        <taxon>Strongyloididae</taxon>
        <taxon>Parastrongyloides</taxon>
    </lineage>
</organism>
<dbReference type="WBParaSite" id="PTRK_0000717200.1">
    <property type="protein sequence ID" value="PTRK_0000717200.1"/>
    <property type="gene ID" value="PTRK_0000717200"/>
</dbReference>
<dbReference type="PANTHER" id="PTHR24118:SF99">
    <property type="entry name" value="POTE ANKYRIN DOMAIN FAMILY MEMBER 3C-RELATED"/>
    <property type="match status" value="1"/>
</dbReference>
<evidence type="ECO:0000313" key="3">
    <source>
        <dbReference type="WBParaSite" id="PTRK_0000717200.1"/>
    </source>
</evidence>
<dbReference type="PANTHER" id="PTHR24118">
    <property type="entry name" value="POTE ANKYRIN DOMAIN"/>
    <property type="match status" value="1"/>
</dbReference>
<dbReference type="SMART" id="SM00248">
    <property type="entry name" value="ANK"/>
    <property type="match status" value="2"/>
</dbReference>
<protein>
    <submittedName>
        <fullName evidence="3">ANK_REP_REGION domain-containing protein</fullName>
    </submittedName>
</protein>
<dbReference type="InterPro" id="IPR036420">
    <property type="entry name" value="BRCT_dom_sf"/>
</dbReference>
<dbReference type="Proteomes" id="UP000038045">
    <property type="component" value="Unplaced"/>
</dbReference>
<keyword evidence="2" id="KW-1185">Reference proteome</keyword>
<accession>A0A0N4ZH08</accession>
<dbReference type="AlphaFoldDB" id="A0A0N4ZH08"/>
<name>A0A0N4ZH08_PARTI</name>
<keyword evidence="1" id="KW-0040">ANK repeat</keyword>
<dbReference type="InterPro" id="IPR036770">
    <property type="entry name" value="Ankyrin_rpt-contain_sf"/>
</dbReference>
<feature type="repeat" description="ANK" evidence="1">
    <location>
        <begin position="585"/>
        <end position="618"/>
    </location>
</feature>
<sequence>MPDTNLTNNKNAKKKLTFNDPEISNWSECEASLCNLIENIKDDKLKSSIANKICLMKLICEMEYIDEMKSTINKFFMEEEFEMMDISLCSEESNNSQPNMEELEENINPELEDILQFSLPDIMESLRSRFKNEENEEATVNLNVPSFNSHMFNEFSMNSIEPFSETDMKNRICSPEDFSLVNKKLKKKVKFADEEKFDDIVYETKNCFESYESNVKANSFKQKNTLFATQQFFEQDEEQFDEDMYNNDTGDDEYREKNVDFTLFQTQATFTSDLKESTTDNTNINFFDTQMPIAIDNTKFLTASQFPVFPDKSNFSFKIPGLPCLKNFKKPSVSKQMYGNVYTTTVFEAALEKRDSKVKKIIEEIKKAEIDDCNFFGTDSSPKRETIDDVKYNNVEDIDLPIENENQERENSGLLKCFKSLEVKNDESSIKITKVKRPSHEKIMTIKYLVSDIDMSKDRFPESDRSYIKENEKNFPITFHESQYIDRIPTQTLRLSMTFSEIDTTNSNIECQKKNFDDFCDLLKKTRSKIQIIQTFKEKNNFDLNKFDKVGMTPLHYAVLTNKVKIVKWLIENCNHYINPHGGYDAKTPLHLAILFKRKSIVTELLSKIGIDIHAKDIYGITPYDICPDDDKIKKLFSNLKRKSFIKNNYFKCIPRIWVDHEIDIDIIKKWKKIPLRTECEVMGLSEVTTHWITKSLSMDMVKESDTLYEAIIRRVYILHERSLNLLFDHNSIDKFNTEENKYTYFNGVLLDSGKYESSHLKEGPKTKLAMKPNLFRGCFFYIDKYGVDMALGRRISKWILLGEGELIKSADEIEIILNKRKDIIPFYGQISSSLSNNTFIITDKNPEMWMEDYTKKNVLIKTTDFVKRCIRCFTIDYSYD</sequence>
<dbReference type="STRING" id="131310.A0A0N4ZH08"/>
<dbReference type="Pfam" id="PF12796">
    <property type="entry name" value="Ank_2"/>
    <property type="match status" value="1"/>
</dbReference>
<evidence type="ECO:0000256" key="1">
    <source>
        <dbReference type="PROSITE-ProRule" id="PRU00023"/>
    </source>
</evidence>